<organism evidence="3 4">
    <name type="scientific">Pontibacter locisalis</name>
    <dbReference type="NCBI Taxonomy" id="1719035"/>
    <lineage>
        <taxon>Bacteria</taxon>
        <taxon>Pseudomonadati</taxon>
        <taxon>Bacteroidota</taxon>
        <taxon>Cytophagia</taxon>
        <taxon>Cytophagales</taxon>
        <taxon>Hymenobacteraceae</taxon>
        <taxon>Pontibacter</taxon>
    </lineage>
</organism>
<evidence type="ECO:0000259" key="2">
    <source>
        <dbReference type="Pfam" id="PF00582"/>
    </source>
</evidence>
<dbReference type="CDD" id="cd00293">
    <property type="entry name" value="USP-like"/>
    <property type="match status" value="1"/>
</dbReference>
<evidence type="ECO:0000313" key="4">
    <source>
        <dbReference type="Proteomes" id="UP001597544"/>
    </source>
</evidence>
<dbReference type="PANTHER" id="PTHR46268:SF6">
    <property type="entry name" value="UNIVERSAL STRESS PROTEIN UP12"/>
    <property type="match status" value="1"/>
</dbReference>
<dbReference type="EMBL" id="JBHULU010000037">
    <property type="protein sequence ID" value="MFD2516023.1"/>
    <property type="molecule type" value="Genomic_DNA"/>
</dbReference>
<comment type="similarity">
    <text evidence="1">Belongs to the universal stress protein A family.</text>
</comment>
<dbReference type="Gene3D" id="3.40.50.12370">
    <property type="match status" value="1"/>
</dbReference>
<proteinExistence type="inferred from homology"/>
<dbReference type="InterPro" id="IPR006015">
    <property type="entry name" value="Universal_stress_UspA"/>
</dbReference>
<dbReference type="Proteomes" id="UP001597544">
    <property type="component" value="Unassembled WGS sequence"/>
</dbReference>
<gene>
    <name evidence="3" type="ORF">ACFSRY_19275</name>
</gene>
<accession>A0ABW5IRP8</accession>
<dbReference type="SUPFAM" id="SSF52402">
    <property type="entry name" value="Adenine nucleotide alpha hydrolases-like"/>
    <property type="match status" value="2"/>
</dbReference>
<comment type="caution">
    <text evidence="3">The sequence shown here is derived from an EMBL/GenBank/DDBJ whole genome shotgun (WGS) entry which is preliminary data.</text>
</comment>
<dbReference type="PANTHER" id="PTHR46268">
    <property type="entry name" value="STRESS RESPONSE PROTEIN NHAX"/>
    <property type="match status" value="1"/>
</dbReference>
<keyword evidence="4" id="KW-1185">Reference proteome</keyword>
<sequence length="324" mass="36306">MQQAAQAPNLAACCILVLSVVPTNFLSRIKKRFNLPSKYVLMKILATTDFSDTAHNALISAVKLARCYGAEVIFMHAMSRPVVPATSPADVYESIFDMEGKQAQERLQEESRIVYQEVGLRPTELYKQVVILSTPLADAILQALAKNNVDLVVMGSSGNSGLVRFFMGSNTLEMINLTPVPLLVIPKKYQFAGFKVISIMMALEELKNRPGLRILERFVRTFSSEIHFLFIQGTDDPEVCIRELIQGNNVELPKEASILHKFISKGNEKQELKQHLQKSATDLLVIFPKKSTLWKDTFSGSLTEEVAEKFNLPLLVIPQQRLPQ</sequence>
<evidence type="ECO:0000313" key="3">
    <source>
        <dbReference type="EMBL" id="MFD2516023.1"/>
    </source>
</evidence>
<dbReference type="InterPro" id="IPR006016">
    <property type="entry name" value="UspA"/>
</dbReference>
<reference evidence="4" key="1">
    <citation type="journal article" date="2019" name="Int. J. Syst. Evol. Microbiol.">
        <title>The Global Catalogue of Microorganisms (GCM) 10K type strain sequencing project: providing services to taxonomists for standard genome sequencing and annotation.</title>
        <authorList>
            <consortium name="The Broad Institute Genomics Platform"/>
            <consortium name="The Broad Institute Genome Sequencing Center for Infectious Disease"/>
            <person name="Wu L."/>
            <person name="Ma J."/>
        </authorList>
    </citation>
    <scope>NUCLEOTIDE SEQUENCE [LARGE SCALE GENOMIC DNA]</scope>
    <source>
        <strain evidence="4">KCTC 42498</strain>
    </source>
</reference>
<feature type="domain" description="UspA" evidence="2">
    <location>
        <begin position="43"/>
        <end position="186"/>
    </location>
</feature>
<dbReference type="PRINTS" id="PR01438">
    <property type="entry name" value="UNVRSLSTRESS"/>
</dbReference>
<name>A0ABW5IRP8_9BACT</name>
<evidence type="ECO:0000256" key="1">
    <source>
        <dbReference type="ARBA" id="ARBA00008791"/>
    </source>
</evidence>
<protein>
    <submittedName>
        <fullName evidence="3">Universal stress protein</fullName>
    </submittedName>
</protein>
<dbReference type="RefSeq" id="WP_377512009.1">
    <property type="nucleotide sequence ID" value="NZ_JBHULU010000037.1"/>
</dbReference>
<dbReference type="Pfam" id="PF00582">
    <property type="entry name" value="Usp"/>
    <property type="match status" value="1"/>
</dbReference>